<dbReference type="SUPFAM" id="SSF52343">
    <property type="entry name" value="Ferredoxin reductase-like, C-terminal NADP-linked domain"/>
    <property type="match status" value="1"/>
</dbReference>
<dbReference type="Pfam" id="PF00970">
    <property type="entry name" value="FAD_binding_6"/>
    <property type="match status" value="1"/>
</dbReference>
<keyword evidence="7 11" id="KW-0520">NAD</keyword>
<feature type="binding site" evidence="10">
    <location>
        <position position="104"/>
    </location>
    <ligand>
        <name>FAD</name>
        <dbReference type="ChEBI" id="CHEBI:57692"/>
    </ligand>
</feature>
<evidence type="ECO:0000256" key="4">
    <source>
        <dbReference type="ARBA" id="ARBA00022630"/>
    </source>
</evidence>
<evidence type="ECO:0000259" key="13">
    <source>
        <dbReference type="PROSITE" id="PS51384"/>
    </source>
</evidence>
<dbReference type="InterPro" id="IPR017927">
    <property type="entry name" value="FAD-bd_FR_type"/>
</dbReference>
<evidence type="ECO:0000256" key="8">
    <source>
        <dbReference type="ARBA" id="ARBA00023128"/>
    </source>
</evidence>
<evidence type="ECO:0000256" key="6">
    <source>
        <dbReference type="ARBA" id="ARBA00023002"/>
    </source>
</evidence>
<dbReference type="InterPro" id="IPR008333">
    <property type="entry name" value="Cbr1-like_FAD-bd_dom"/>
</dbReference>
<evidence type="ECO:0000256" key="2">
    <source>
        <dbReference type="ARBA" id="ARBA00004173"/>
    </source>
</evidence>
<dbReference type="Gene3D" id="3.40.50.80">
    <property type="entry name" value="Nucleotide-binding domain of ferredoxin-NADP reductase (FNR) module"/>
    <property type="match status" value="1"/>
</dbReference>
<reference evidence="15" key="1">
    <citation type="journal article" date="2023" name="Commun. Biol.">
        <title>Genome analysis of Parmales, the sister group of diatoms, reveals the evolutionary specialization of diatoms from phago-mixotrophs to photoautotrophs.</title>
        <authorList>
            <person name="Ban H."/>
            <person name="Sato S."/>
            <person name="Yoshikawa S."/>
            <person name="Yamada K."/>
            <person name="Nakamura Y."/>
            <person name="Ichinomiya M."/>
            <person name="Sato N."/>
            <person name="Blanc-Mathieu R."/>
            <person name="Endo H."/>
            <person name="Kuwata A."/>
            <person name="Ogata H."/>
        </authorList>
    </citation>
    <scope>NUCLEOTIDE SEQUENCE [LARGE SCALE GENOMIC DNA]</scope>
</reference>
<dbReference type="PANTHER" id="PTHR19370:SF171">
    <property type="entry name" value="NADH-CYTOCHROME B5 REDUCTASE 2"/>
    <property type="match status" value="1"/>
</dbReference>
<keyword evidence="15" id="KW-1185">Reference proteome</keyword>
<organism evidence="14 15">
    <name type="scientific">Triparma columacea</name>
    <dbReference type="NCBI Taxonomy" id="722753"/>
    <lineage>
        <taxon>Eukaryota</taxon>
        <taxon>Sar</taxon>
        <taxon>Stramenopiles</taxon>
        <taxon>Ochrophyta</taxon>
        <taxon>Bolidophyceae</taxon>
        <taxon>Parmales</taxon>
        <taxon>Triparmaceae</taxon>
        <taxon>Triparma</taxon>
    </lineage>
</organism>
<comment type="catalytic activity">
    <reaction evidence="9 11">
        <text>2 Fe(III)-[cytochrome b5] + NADH = 2 Fe(II)-[cytochrome b5] + NAD(+) + H(+)</text>
        <dbReference type="Rhea" id="RHEA:46680"/>
        <dbReference type="Rhea" id="RHEA-COMP:10438"/>
        <dbReference type="Rhea" id="RHEA-COMP:10439"/>
        <dbReference type="ChEBI" id="CHEBI:15378"/>
        <dbReference type="ChEBI" id="CHEBI:29033"/>
        <dbReference type="ChEBI" id="CHEBI:29034"/>
        <dbReference type="ChEBI" id="CHEBI:57540"/>
        <dbReference type="ChEBI" id="CHEBI:57945"/>
        <dbReference type="EC" id="1.6.2.2"/>
    </reaction>
</comment>
<feature type="binding site" evidence="10">
    <location>
        <position position="131"/>
    </location>
    <ligand>
        <name>FAD</name>
        <dbReference type="ChEBI" id="CHEBI:57692"/>
    </ligand>
</feature>
<dbReference type="GO" id="GO:0005739">
    <property type="term" value="C:mitochondrion"/>
    <property type="evidence" value="ECO:0007669"/>
    <property type="project" value="UniProtKB-SubCell"/>
</dbReference>
<keyword evidence="6 11" id="KW-0560">Oxidoreductase</keyword>
<sequence>MMRLRPILLSITPSILPLTIATSSFSTFPLGPPTSSIVPPGSCQLDETWKACKLTSSKSLTQDTKLLTFSTPDTTSPLNLPTCACILASGGEDPTSDSAAPYVRPYTPVSTNSLSGSFDLIVKEYPTGGLSKYICNMNVGDTLDFKHIPFNVKRQYPFNRTHVAMIAGGTGVTPMIQALHALLGSDEDETKVTLLYGSRRKEDIIARDALEVWERMSGGRLKVVHVLSEEEGDWGGERGHIDKGIIQKYLPGKEQDVEIFVCGPEGMYGSLCGPRGEEGVDGILGEMGYGPDQVVKF</sequence>
<accession>A0A9W7GHT3</accession>
<dbReference type="InterPro" id="IPR001834">
    <property type="entry name" value="CBR-like"/>
</dbReference>
<feature type="binding site" evidence="10">
    <location>
        <position position="173"/>
    </location>
    <ligand>
        <name>FAD</name>
        <dbReference type="ChEBI" id="CHEBI:57692"/>
    </ligand>
</feature>
<dbReference type="EC" id="1.6.2.2" evidence="11"/>
<evidence type="ECO:0000256" key="1">
    <source>
        <dbReference type="ARBA" id="ARBA00001974"/>
    </source>
</evidence>
<dbReference type="OrthoDB" id="432685at2759"/>
<dbReference type="Gene3D" id="2.40.30.10">
    <property type="entry name" value="Translation factors"/>
    <property type="match status" value="1"/>
</dbReference>
<dbReference type="InterPro" id="IPR001709">
    <property type="entry name" value="Flavoprot_Pyr_Nucl_cyt_Rdtase"/>
</dbReference>
<feature type="chain" id="PRO_5040906138" description="NADH-cytochrome b5 reductase" evidence="12">
    <location>
        <begin position="22"/>
        <end position="297"/>
    </location>
</feature>
<evidence type="ECO:0000256" key="3">
    <source>
        <dbReference type="ARBA" id="ARBA00006105"/>
    </source>
</evidence>
<comment type="subcellular location">
    <subcellularLocation>
        <location evidence="2">Mitochondrion</location>
    </subcellularLocation>
</comment>
<dbReference type="PRINTS" id="PR00371">
    <property type="entry name" value="FPNCR"/>
</dbReference>
<evidence type="ECO:0000256" key="12">
    <source>
        <dbReference type="SAM" id="SignalP"/>
    </source>
</evidence>
<name>A0A9W7GHT3_9STRA</name>
<comment type="similarity">
    <text evidence="3 11">Belongs to the flavoprotein pyridine nucleotide cytochrome reductase family.</text>
</comment>
<proteinExistence type="inferred from homology"/>
<feature type="binding site" evidence="10">
    <location>
        <position position="106"/>
    </location>
    <ligand>
        <name>FAD</name>
        <dbReference type="ChEBI" id="CHEBI:57692"/>
    </ligand>
</feature>
<gene>
    <name evidence="14" type="ORF">TrCOL_g8785</name>
</gene>
<evidence type="ECO:0000256" key="10">
    <source>
        <dbReference type="PIRSR" id="PIRSR601834-1"/>
    </source>
</evidence>
<keyword evidence="8" id="KW-0496">Mitochondrion</keyword>
<protein>
    <recommendedName>
        <fullName evidence="11">NADH-cytochrome b5 reductase</fullName>
        <ecNumber evidence="11">1.6.2.2</ecNumber>
    </recommendedName>
</protein>
<dbReference type="InterPro" id="IPR001433">
    <property type="entry name" value="OxRdtase_FAD/NAD-bd"/>
</dbReference>
<evidence type="ECO:0000256" key="11">
    <source>
        <dbReference type="RuleBase" id="RU361226"/>
    </source>
</evidence>
<dbReference type="FunFam" id="3.40.50.80:FF:000009">
    <property type="entry name" value="NADH-cytochrome b5 reductase"/>
    <property type="match status" value="1"/>
</dbReference>
<evidence type="ECO:0000256" key="7">
    <source>
        <dbReference type="ARBA" id="ARBA00023027"/>
    </source>
</evidence>
<dbReference type="GO" id="GO:0090524">
    <property type="term" value="F:cytochrome-b5 reductase activity, acting on NADH"/>
    <property type="evidence" value="ECO:0007669"/>
    <property type="project" value="UniProtKB-EC"/>
</dbReference>
<feature type="binding site" evidence="10">
    <location>
        <position position="105"/>
    </location>
    <ligand>
        <name>FAD</name>
        <dbReference type="ChEBI" id="CHEBI:57692"/>
    </ligand>
</feature>
<dbReference type="AlphaFoldDB" id="A0A9W7GHT3"/>
<dbReference type="SUPFAM" id="SSF63380">
    <property type="entry name" value="Riboflavin synthase domain-like"/>
    <property type="match status" value="1"/>
</dbReference>
<dbReference type="InterPro" id="IPR017938">
    <property type="entry name" value="Riboflavin_synthase-like_b-brl"/>
</dbReference>
<feature type="binding site" evidence="10">
    <location>
        <position position="123"/>
    </location>
    <ligand>
        <name>FAD</name>
        <dbReference type="ChEBI" id="CHEBI:57692"/>
    </ligand>
</feature>
<dbReference type="PROSITE" id="PS51384">
    <property type="entry name" value="FAD_FR"/>
    <property type="match status" value="1"/>
</dbReference>
<dbReference type="PRINTS" id="PR00406">
    <property type="entry name" value="CYTB5RDTASE"/>
</dbReference>
<feature type="domain" description="FAD-binding FR-type" evidence="13">
    <location>
        <begin position="47"/>
        <end position="156"/>
    </location>
</feature>
<dbReference type="Proteomes" id="UP001165065">
    <property type="component" value="Unassembled WGS sequence"/>
</dbReference>
<evidence type="ECO:0000313" key="14">
    <source>
        <dbReference type="EMBL" id="GMI45380.1"/>
    </source>
</evidence>
<evidence type="ECO:0000256" key="5">
    <source>
        <dbReference type="ARBA" id="ARBA00022827"/>
    </source>
</evidence>
<keyword evidence="12" id="KW-0732">Signal</keyword>
<evidence type="ECO:0000256" key="9">
    <source>
        <dbReference type="ARBA" id="ARBA00047682"/>
    </source>
</evidence>
<evidence type="ECO:0000313" key="15">
    <source>
        <dbReference type="Proteomes" id="UP001165065"/>
    </source>
</evidence>
<dbReference type="InterPro" id="IPR039261">
    <property type="entry name" value="FNR_nucleotide-bd"/>
</dbReference>
<feature type="binding site" evidence="10">
    <location>
        <position position="121"/>
    </location>
    <ligand>
        <name>FAD</name>
        <dbReference type="ChEBI" id="CHEBI:57692"/>
    </ligand>
</feature>
<dbReference type="Pfam" id="PF00175">
    <property type="entry name" value="NAD_binding_1"/>
    <property type="match status" value="1"/>
</dbReference>
<dbReference type="EMBL" id="BRYA01000245">
    <property type="protein sequence ID" value="GMI45380.1"/>
    <property type="molecule type" value="Genomic_DNA"/>
</dbReference>
<dbReference type="CDD" id="cd06183">
    <property type="entry name" value="cyt_b5_reduct_like"/>
    <property type="match status" value="1"/>
</dbReference>
<dbReference type="PANTHER" id="PTHR19370">
    <property type="entry name" value="NADH-CYTOCHROME B5 REDUCTASE"/>
    <property type="match status" value="1"/>
</dbReference>
<comment type="caution">
    <text evidence="14">The sequence shown here is derived from an EMBL/GenBank/DDBJ whole genome shotgun (WGS) entry which is preliminary data.</text>
</comment>
<comment type="cofactor">
    <cofactor evidence="1 10 11">
        <name>FAD</name>
        <dbReference type="ChEBI" id="CHEBI:57692"/>
    </cofactor>
</comment>
<keyword evidence="5 10" id="KW-0274">FAD</keyword>
<feature type="signal peptide" evidence="12">
    <location>
        <begin position="1"/>
        <end position="21"/>
    </location>
</feature>
<keyword evidence="4 10" id="KW-0285">Flavoprotein</keyword>